<feature type="compositionally biased region" description="Polar residues" evidence="1">
    <location>
        <begin position="720"/>
        <end position="737"/>
    </location>
</feature>
<accession>A0AAF0F165</accession>
<feature type="compositionally biased region" description="Low complexity" evidence="1">
    <location>
        <begin position="1093"/>
        <end position="1105"/>
    </location>
</feature>
<keyword evidence="3" id="KW-0732">Signal</keyword>
<feature type="region of interest" description="Disordered" evidence="1">
    <location>
        <begin position="513"/>
        <end position="577"/>
    </location>
</feature>
<dbReference type="SUPFAM" id="SSF49313">
    <property type="entry name" value="Cadherin-like"/>
    <property type="match status" value="3"/>
</dbReference>
<feature type="compositionally biased region" description="Low complexity" evidence="1">
    <location>
        <begin position="1370"/>
        <end position="1382"/>
    </location>
</feature>
<dbReference type="GO" id="GO:0005509">
    <property type="term" value="F:calcium ion binding"/>
    <property type="evidence" value="ECO:0007669"/>
    <property type="project" value="InterPro"/>
</dbReference>
<feature type="region of interest" description="Disordered" evidence="1">
    <location>
        <begin position="1009"/>
        <end position="1129"/>
    </location>
</feature>
<dbReference type="RefSeq" id="XP_060121031.1">
    <property type="nucleotide sequence ID" value="XM_060265048.1"/>
</dbReference>
<dbReference type="GeneID" id="85224731"/>
<feature type="region of interest" description="Disordered" evidence="1">
    <location>
        <begin position="600"/>
        <end position="633"/>
    </location>
</feature>
<dbReference type="Gene3D" id="2.60.40.10">
    <property type="entry name" value="Immunoglobulins"/>
    <property type="match status" value="3"/>
</dbReference>
<feature type="compositionally biased region" description="Basic and acidic residues" evidence="1">
    <location>
        <begin position="769"/>
        <end position="780"/>
    </location>
</feature>
<feature type="compositionally biased region" description="Polar residues" evidence="1">
    <location>
        <begin position="604"/>
        <end position="630"/>
    </location>
</feature>
<evidence type="ECO:0000313" key="5">
    <source>
        <dbReference type="Proteomes" id="UP001217754"/>
    </source>
</evidence>
<dbReference type="EMBL" id="CP119958">
    <property type="protein sequence ID" value="WFD38134.1"/>
    <property type="molecule type" value="Genomic_DNA"/>
</dbReference>
<feature type="compositionally biased region" description="Polar residues" evidence="1">
    <location>
        <begin position="74"/>
        <end position="95"/>
    </location>
</feature>
<feature type="compositionally biased region" description="Acidic residues" evidence="1">
    <location>
        <begin position="781"/>
        <end position="795"/>
    </location>
</feature>
<dbReference type="GO" id="GO:0016020">
    <property type="term" value="C:membrane"/>
    <property type="evidence" value="ECO:0007669"/>
    <property type="project" value="InterPro"/>
</dbReference>
<keyword evidence="2" id="KW-0812">Transmembrane</keyword>
<feature type="compositionally biased region" description="Polar residues" evidence="1">
    <location>
        <begin position="1196"/>
        <end position="1206"/>
    </location>
</feature>
<feature type="transmembrane region" description="Helical" evidence="2">
    <location>
        <begin position="481"/>
        <end position="502"/>
    </location>
</feature>
<evidence type="ECO:0000313" key="4">
    <source>
        <dbReference type="EMBL" id="WFD38134.1"/>
    </source>
</evidence>
<evidence type="ECO:0000256" key="2">
    <source>
        <dbReference type="SAM" id="Phobius"/>
    </source>
</evidence>
<feature type="compositionally biased region" description="Basic and acidic residues" evidence="1">
    <location>
        <begin position="933"/>
        <end position="942"/>
    </location>
</feature>
<feature type="compositionally biased region" description="Low complexity" evidence="1">
    <location>
        <begin position="755"/>
        <end position="766"/>
    </location>
</feature>
<dbReference type="Proteomes" id="UP001217754">
    <property type="component" value="Chromosome 1"/>
</dbReference>
<feature type="region of interest" description="Disordered" evidence="1">
    <location>
        <begin position="1278"/>
        <end position="1328"/>
    </location>
</feature>
<feature type="compositionally biased region" description="Basic and acidic residues" evidence="1">
    <location>
        <begin position="555"/>
        <end position="568"/>
    </location>
</feature>
<feature type="region of interest" description="Disordered" evidence="1">
    <location>
        <begin position="1343"/>
        <end position="1425"/>
    </location>
</feature>
<sequence>MAWLLLLAAAFQASPVFADVTVGTQLADQYPPLAHVSQAYDWQFLKDTFSSDSGSLTFSADGLPSWAKIDSKSGRITGNPSKSGSGDQTSHVTITASEGGSKSKKASSAFDLVTIAAPAPTLKTSLQDQLPKAASMGQGNMMPNKVLHLPLGWSFSIGFDGDTFVLPQDDHVHYSTYLAGAKPLPSWLVFNEEEMTYSGIAPTNPGPNGTYFDVILFGSNRPNTGGPSSNFTIYVAGGIITSNSTAGPTVFNVTEGQPFSYGVDALNTSTLLVDGKPARGGQFEIQAANNVPDWISYDSTSHNITGKAPFETKNTNYTQTIIPLQITHDGSTPMDYNVTMDVYPSPFNAETLPNATVSTGKEFEVRIDKLLRDTKTKASVDFGSDLSKRSIRFVNGRIAHHNLRRAAPSWLHYDDETKKISGTAPDSEQQLNVQVSAANPVPNAPVPDSVSSFTLFVRNGSHPETAPGAGDGLSPGEKGAIAGSILGAALLAAIAGTLFYFCCYKRRRRQAPVSEEAATAPAIAETEEKEEPAAPAEAEEMPANAVSPYIPQSERPYEDIHPVPEREPNTYSSTNWTAPAAGTAGVGAGLAAGFAAHKAGDRTSGASAGQRSTAPSGPATNAEVPSSPQWQRADEEMNPTPFLAQSHWTPPVWTQMAPGAARNARTSTQSDKPAQPATRADLGRSWPRTKSQAALPDAPFTSIDMHSPPQGESDGHFSSAPETQEGTDENATATPAQPESEPKRSSTAMGGILGGLAAATGLAGLGVSKKSEKDIAKEREAEEEEQEEEKEEDVEEPRKPTILSQIFGGGKVQDEEAAIKSSAPAATTVEDATTPDEAEDIKPVQDKGTSAALPHERASWEDDLWYGERDQTANRSEIPAAGEAPRLRHVSGSVADAPRPLSEVSQGRSAAPESQDVHSSDGMSSEMFTARTRQTESSHEHGPAPLSNDTRRVSAAALGAEAFGTRTGPAPRVASQNWVRLDDGDESISYLGPVDEAAYPQDHMTIVTQPSASETVAEPKPEEQVQEDEAIAESAPVPAKEPAPASEAAEKSAPVPAQALPGSISVRTVPSEPAQPTQPALETLTMDKPVQDPAPTSATSTLSPSPMEPGWDDLVQDDGPMSPVRSSTTHAMPLSAADAYVRSPPDAALEQFAPWQQFGLFSPTIPDPEQERRALASSATAPQLGPVVTGGMLSPLPTTGTPQLSPVNAGGIMSPLASGMPFGSLDRASSLGHAPRLPGSPTQPLDAQARFVPQHQARLEEGTSKVRPGSQAVEPQELTGMFDDADNDPAVDPFAGNQYPYGTVLGQTPNARPTSMQPSEGSSNNAEEFRGTEGAIAQMMFGSESDAESRRTSAISSANAHEQPKEAEPRAPVVPVPAAAEETPAEDTTVRPNKAPSPPAAAPPRSSTMASIQMAQSRSVSFSRAKPPRLQLMSCRPDEAISLPLMSSQVSIPHHLLDQAGARSSARYLPQLFAPSRPDLHEKWPSWLSWLSWDAEQQELTGTVPPSFAEEHRLPMQLPIHILLENGHQILQESGQERPDPATASAPLLVARILLTVLPAAQPREP</sequence>
<gene>
    <name evidence="4" type="primary">AXL2</name>
    <name evidence="4" type="ORF">MJAP1_001082</name>
</gene>
<feature type="chain" id="PRO_5042052930" evidence="3">
    <location>
        <begin position="19"/>
        <end position="1566"/>
    </location>
</feature>
<keyword evidence="5" id="KW-1185">Reference proteome</keyword>
<keyword evidence="2" id="KW-0472">Membrane</keyword>
<feature type="compositionally biased region" description="Low complexity" evidence="1">
    <location>
        <begin position="1032"/>
        <end position="1057"/>
    </location>
</feature>
<feature type="region of interest" description="Disordered" evidence="1">
    <location>
        <begin position="1160"/>
        <end position="1245"/>
    </location>
</feature>
<feature type="signal peptide" evidence="3">
    <location>
        <begin position="1"/>
        <end position="18"/>
    </location>
</feature>
<organism evidence="4 5">
    <name type="scientific">Malassezia japonica</name>
    <dbReference type="NCBI Taxonomy" id="223818"/>
    <lineage>
        <taxon>Eukaryota</taxon>
        <taxon>Fungi</taxon>
        <taxon>Dikarya</taxon>
        <taxon>Basidiomycota</taxon>
        <taxon>Ustilaginomycotina</taxon>
        <taxon>Malasseziomycetes</taxon>
        <taxon>Malasseziales</taxon>
        <taxon>Malasseziaceae</taxon>
        <taxon>Malassezia</taxon>
    </lineage>
</organism>
<protein>
    <submittedName>
        <fullName evidence="4">Polarity establishment/cellular polarization</fullName>
    </submittedName>
</protein>
<feature type="region of interest" description="Disordered" evidence="1">
    <location>
        <begin position="653"/>
        <end position="949"/>
    </location>
</feature>
<proteinExistence type="predicted"/>
<evidence type="ECO:0000256" key="1">
    <source>
        <dbReference type="SAM" id="MobiDB-lite"/>
    </source>
</evidence>
<feature type="compositionally biased region" description="Basic and acidic residues" evidence="1">
    <location>
        <begin position="854"/>
        <end position="872"/>
    </location>
</feature>
<dbReference type="InterPro" id="IPR015919">
    <property type="entry name" value="Cadherin-like_sf"/>
</dbReference>
<name>A0AAF0F165_9BASI</name>
<dbReference type="Pfam" id="PF05345">
    <property type="entry name" value="He_PIG"/>
    <property type="match status" value="1"/>
</dbReference>
<evidence type="ECO:0000256" key="3">
    <source>
        <dbReference type="SAM" id="SignalP"/>
    </source>
</evidence>
<feature type="compositionally biased region" description="Low complexity" evidence="1">
    <location>
        <begin position="515"/>
        <end position="524"/>
    </location>
</feature>
<keyword evidence="2" id="KW-1133">Transmembrane helix</keyword>
<feature type="compositionally biased region" description="Polar residues" evidence="1">
    <location>
        <begin position="1305"/>
        <end position="1326"/>
    </location>
</feature>
<reference evidence="4" key="1">
    <citation type="submission" date="2023-03" db="EMBL/GenBank/DDBJ databases">
        <title>Mating type loci evolution in Malassezia.</title>
        <authorList>
            <person name="Coelho M.A."/>
        </authorList>
    </citation>
    <scope>NUCLEOTIDE SEQUENCE</scope>
    <source>
        <strain evidence="4">CBS 9431</strain>
    </source>
</reference>
<feature type="compositionally biased region" description="Polar residues" evidence="1">
    <location>
        <begin position="1413"/>
        <end position="1422"/>
    </location>
</feature>
<feature type="region of interest" description="Disordered" evidence="1">
    <location>
        <begin position="71"/>
        <end position="103"/>
    </location>
</feature>
<dbReference type="InterPro" id="IPR013783">
    <property type="entry name" value="Ig-like_fold"/>
</dbReference>